<dbReference type="GO" id="GO:0008017">
    <property type="term" value="F:microtubule binding"/>
    <property type="evidence" value="ECO:0007669"/>
    <property type="project" value="InterPro"/>
</dbReference>
<dbReference type="STRING" id="3694.A0A2K1X271"/>
<dbReference type="GO" id="GO:0000226">
    <property type="term" value="P:microtubule cytoskeleton organization"/>
    <property type="evidence" value="ECO:0007669"/>
    <property type="project" value="InterPro"/>
</dbReference>
<dbReference type="Pfam" id="PF03999">
    <property type="entry name" value="MAP65_ASE1"/>
    <property type="match status" value="1"/>
</dbReference>
<keyword evidence="4" id="KW-0963">Cytoplasm</keyword>
<comment type="similarity">
    <text evidence="2">Belongs to the MAP65/ASE1 family.</text>
</comment>
<evidence type="ECO:0000256" key="4">
    <source>
        <dbReference type="ARBA" id="ARBA00023212"/>
    </source>
</evidence>
<keyword evidence="4" id="KW-0206">Cytoskeleton</keyword>
<name>A0A2K1X271_POPTR</name>
<sequence>MVESLTSKVKAWELERKIPFLHDIAPLLHTLEEYTVLRREREEEKRRSREQKRLQEQFAADQEALYGSRSAIKRSPWVRAPVPIQYGDGLFFGYGG</sequence>
<keyword evidence="3" id="KW-0493">Microtubule</keyword>
<proteinExistence type="inferred from homology"/>
<evidence type="ECO:0000313" key="6">
    <source>
        <dbReference type="Proteomes" id="UP000006729"/>
    </source>
</evidence>
<dbReference type="EMBL" id="CM009306">
    <property type="protein sequence ID" value="PNS94885.1"/>
    <property type="molecule type" value="Genomic_DNA"/>
</dbReference>
<dbReference type="Proteomes" id="UP000006729">
    <property type="component" value="Chromosome 17"/>
</dbReference>
<evidence type="ECO:0000256" key="2">
    <source>
        <dbReference type="ARBA" id="ARBA00006187"/>
    </source>
</evidence>
<dbReference type="PANTHER" id="PTHR19321:SF4">
    <property type="entry name" value="65-KDA MICROTUBULE-ASSOCIATED PROTEIN 5"/>
    <property type="match status" value="1"/>
</dbReference>
<evidence type="ECO:0000256" key="1">
    <source>
        <dbReference type="ARBA" id="ARBA00004245"/>
    </source>
</evidence>
<dbReference type="GO" id="GO:0005874">
    <property type="term" value="C:microtubule"/>
    <property type="evidence" value="ECO:0007669"/>
    <property type="project" value="UniProtKB-KW"/>
</dbReference>
<evidence type="ECO:0000313" key="5">
    <source>
        <dbReference type="EMBL" id="PNS94885.1"/>
    </source>
</evidence>
<gene>
    <name evidence="5" type="ORF">POPTR_017G025300</name>
</gene>
<dbReference type="PANTHER" id="PTHR19321">
    <property type="entry name" value="PROTEIN REGULATOR OF CYTOKINESIS 1 PRC1-RELATED"/>
    <property type="match status" value="1"/>
</dbReference>
<comment type="subcellular location">
    <subcellularLocation>
        <location evidence="1">Cytoplasm</location>
        <location evidence="1">Cytoskeleton</location>
    </subcellularLocation>
</comment>
<keyword evidence="6" id="KW-1185">Reference proteome</keyword>
<dbReference type="InterPro" id="IPR007145">
    <property type="entry name" value="MAP65_Ase1_PRC1"/>
</dbReference>
<organism evidence="5 6">
    <name type="scientific">Populus trichocarpa</name>
    <name type="common">Western balsam poplar</name>
    <name type="synonym">Populus balsamifera subsp. trichocarpa</name>
    <dbReference type="NCBI Taxonomy" id="3694"/>
    <lineage>
        <taxon>Eukaryota</taxon>
        <taxon>Viridiplantae</taxon>
        <taxon>Streptophyta</taxon>
        <taxon>Embryophyta</taxon>
        <taxon>Tracheophyta</taxon>
        <taxon>Spermatophyta</taxon>
        <taxon>Magnoliopsida</taxon>
        <taxon>eudicotyledons</taxon>
        <taxon>Gunneridae</taxon>
        <taxon>Pentapetalae</taxon>
        <taxon>rosids</taxon>
        <taxon>fabids</taxon>
        <taxon>Malpighiales</taxon>
        <taxon>Salicaceae</taxon>
        <taxon>Saliceae</taxon>
        <taxon>Populus</taxon>
    </lineage>
</organism>
<evidence type="ECO:0000256" key="3">
    <source>
        <dbReference type="ARBA" id="ARBA00022701"/>
    </source>
</evidence>
<dbReference type="AlphaFoldDB" id="A0A2K1X271"/>
<protein>
    <submittedName>
        <fullName evidence="5">Uncharacterized protein</fullName>
    </submittedName>
</protein>
<dbReference type="Gene3D" id="1.20.58.1520">
    <property type="match status" value="1"/>
</dbReference>
<dbReference type="InParanoid" id="A0A2K1X271"/>
<reference evidence="5 6" key="1">
    <citation type="journal article" date="2006" name="Science">
        <title>The genome of black cottonwood, Populus trichocarpa (Torr. &amp; Gray).</title>
        <authorList>
            <person name="Tuskan G.A."/>
            <person name="Difazio S."/>
            <person name="Jansson S."/>
            <person name="Bohlmann J."/>
            <person name="Grigoriev I."/>
            <person name="Hellsten U."/>
            <person name="Putnam N."/>
            <person name="Ralph S."/>
            <person name="Rombauts S."/>
            <person name="Salamov A."/>
            <person name="Schein J."/>
            <person name="Sterck L."/>
            <person name="Aerts A."/>
            <person name="Bhalerao R.R."/>
            <person name="Bhalerao R.P."/>
            <person name="Blaudez D."/>
            <person name="Boerjan W."/>
            <person name="Brun A."/>
            <person name="Brunner A."/>
            <person name="Busov V."/>
            <person name="Campbell M."/>
            <person name="Carlson J."/>
            <person name="Chalot M."/>
            <person name="Chapman J."/>
            <person name="Chen G.L."/>
            <person name="Cooper D."/>
            <person name="Coutinho P.M."/>
            <person name="Couturier J."/>
            <person name="Covert S."/>
            <person name="Cronk Q."/>
            <person name="Cunningham R."/>
            <person name="Davis J."/>
            <person name="Degroeve S."/>
            <person name="Dejardin A."/>
            <person name="Depamphilis C."/>
            <person name="Detter J."/>
            <person name="Dirks B."/>
            <person name="Dubchak I."/>
            <person name="Duplessis S."/>
            <person name="Ehlting J."/>
            <person name="Ellis B."/>
            <person name="Gendler K."/>
            <person name="Goodstein D."/>
            <person name="Gribskov M."/>
            <person name="Grimwood J."/>
            <person name="Groover A."/>
            <person name="Gunter L."/>
            <person name="Hamberger B."/>
            <person name="Heinze B."/>
            <person name="Helariutta Y."/>
            <person name="Henrissat B."/>
            <person name="Holligan D."/>
            <person name="Holt R."/>
            <person name="Huang W."/>
            <person name="Islam-Faridi N."/>
            <person name="Jones S."/>
            <person name="Jones-Rhoades M."/>
            <person name="Jorgensen R."/>
            <person name="Joshi C."/>
            <person name="Kangasjarvi J."/>
            <person name="Karlsson J."/>
            <person name="Kelleher C."/>
            <person name="Kirkpatrick R."/>
            <person name="Kirst M."/>
            <person name="Kohler A."/>
            <person name="Kalluri U."/>
            <person name="Larimer F."/>
            <person name="Leebens-Mack J."/>
            <person name="Leple J.C."/>
            <person name="Locascio P."/>
            <person name="Lou Y."/>
            <person name="Lucas S."/>
            <person name="Martin F."/>
            <person name="Montanini B."/>
            <person name="Napoli C."/>
            <person name="Nelson D.R."/>
            <person name="Nelson C."/>
            <person name="Nieminen K."/>
            <person name="Nilsson O."/>
            <person name="Pereda V."/>
            <person name="Peter G."/>
            <person name="Philippe R."/>
            <person name="Pilate G."/>
            <person name="Poliakov A."/>
            <person name="Razumovskaya J."/>
            <person name="Richardson P."/>
            <person name="Rinaldi C."/>
            <person name="Ritland K."/>
            <person name="Rouze P."/>
            <person name="Ryaboy D."/>
            <person name="Schmutz J."/>
            <person name="Schrader J."/>
            <person name="Segerman B."/>
            <person name="Shin H."/>
            <person name="Siddiqui A."/>
            <person name="Sterky F."/>
            <person name="Terry A."/>
            <person name="Tsai C.J."/>
            <person name="Uberbacher E."/>
            <person name="Unneberg P."/>
            <person name="Vahala J."/>
            <person name="Wall K."/>
            <person name="Wessler S."/>
            <person name="Yang G."/>
            <person name="Yin T."/>
            <person name="Douglas C."/>
            <person name="Marra M."/>
            <person name="Sandberg G."/>
            <person name="Van de Peer Y."/>
            <person name="Rokhsar D."/>
        </authorList>
    </citation>
    <scope>NUCLEOTIDE SEQUENCE [LARGE SCALE GENOMIC DNA]</scope>
    <source>
        <strain evidence="6">cv. Nisqually</strain>
    </source>
</reference>
<accession>A0A2K1X271</accession>